<proteinExistence type="predicted"/>
<evidence type="ECO:0000256" key="1">
    <source>
        <dbReference type="SAM" id="SignalP"/>
    </source>
</evidence>
<dbReference type="Proteomes" id="UP000829720">
    <property type="component" value="Unassembled WGS sequence"/>
</dbReference>
<feature type="signal peptide" evidence="1">
    <location>
        <begin position="1"/>
        <end position="20"/>
    </location>
</feature>
<sequence>MWGIFSICVLSIAGVTASSAQPVELQGIMGQTVTFTTAVRNMGTFSYSGTGIGDVTNGEFTASPNEQFTGRLQWDSSTGFFSITGLKMEDKGEYKVEDTQGKVEKLYKLTVYSK</sequence>
<keyword evidence="3" id="KW-1185">Reference proteome</keyword>
<dbReference type="SUPFAM" id="SSF48726">
    <property type="entry name" value="Immunoglobulin"/>
    <property type="match status" value="1"/>
</dbReference>
<protein>
    <submittedName>
        <fullName evidence="2">Uncharacterized protein</fullName>
    </submittedName>
</protein>
<accession>A0A8T3CW34</accession>
<dbReference type="InterPro" id="IPR013783">
    <property type="entry name" value="Ig-like_fold"/>
</dbReference>
<dbReference type="AlphaFoldDB" id="A0A8T3CW34"/>
<comment type="caution">
    <text evidence="2">The sequence shown here is derived from an EMBL/GenBank/DDBJ whole genome shotgun (WGS) entry which is preliminary data.</text>
</comment>
<evidence type="ECO:0000313" key="2">
    <source>
        <dbReference type="EMBL" id="KAI1887867.1"/>
    </source>
</evidence>
<keyword evidence="1" id="KW-0732">Signal</keyword>
<name>A0A8T3CW34_9TELE</name>
<feature type="chain" id="PRO_5035909487" evidence="1">
    <location>
        <begin position="21"/>
        <end position="114"/>
    </location>
</feature>
<gene>
    <name evidence="2" type="ORF">AGOR_G00194920</name>
</gene>
<dbReference type="Gene3D" id="2.60.40.10">
    <property type="entry name" value="Immunoglobulins"/>
    <property type="match status" value="1"/>
</dbReference>
<organism evidence="2 3">
    <name type="scientific">Albula goreensis</name>
    <dbReference type="NCBI Taxonomy" id="1534307"/>
    <lineage>
        <taxon>Eukaryota</taxon>
        <taxon>Metazoa</taxon>
        <taxon>Chordata</taxon>
        <taxon>Craniata</taxon>
        <taxon>Vertebrata</taxon>
        <taxon>Euteleostomi</taxon>
        <taxon>Actinopterygii</taxon>
        <taxon>Neopterygii</taxon>
        <taxon>Teleostei</taxon>
        <taxon>Albuliformes</taxon>
        <taxon>Albulidae</taxon>
        <taxon>Albula</taxon>
    </lineage>
</organism>
<dbReference type="EMBL" id="JAERUA010000018">
    <property type="protein sequence ID" value="KAI1887867.1"/>
    <property type="molecule type" value="Genomic_DNA"/>
</dbReference>
<dbReference type="OrthoDB" id="9835793at2759"/>
<reference evidence="2" key="1">
    <citation type="submission" date="2021-01" db="EMBL/GenBank/DDBJ databases">
        <authorList>
            <person name="Zahm M."/>
            <person name="Roques C."/>
            <person name="Cabau C."/>
            <person name="Klopp C."/>
            <person name="Donnadieu C."/>
            <person name="Jouanno E."/>
            <person name="Lampietro C."/>
            <person name="Louis A."/>
            <person name="Herpin A."/>
            <person name="Echchiki A."/>
            <person name="Berthelot C."/>
            <person name="Parey E."/>
            <person name="Roest-Crollius H."/>
            <person name="Braasch I."/>
            <person name="Postlethwait J."/>
            <person name="Bobe J."/>
            <person name="Montfort J."/>
            <person name="Bouchez O."/>
            <person name="Begum T."/>
            <person name="Mejri S."/>
            <person name="Adams A."/>
            <person name="Chen W.-J."/>
            <person name="Guiguen Y."/>
        </authorList>
    </citation>
    <scope>NUCLEOTIDE SEQUENCE</scope>
    <source>
        <tissue evidence="2">Blood</tissue>
    </source>
</reference>
<dbReference type="InterPro" id="IPR036179">
    <property type="entry name" value="Ig-like_dom_sf"/>
</dbReference>
<evidence type="ECO:0000313" key="3">
    <source>
        <dbReference type="Proteomes" id="UP000829720"/>
    </source>
</evidence>